<gene>
    <name evidence="1" type="ORF">ULVI_00135</name>
</gene>
<evidence type="ECO:0000313" key="1">
    <source>
        <dbReference type="EMBL" id="OAB81785.1"/>
    </source>
</evidence>
<dbReference type="AlphaFoldDB" id="A0A167KDR1"/>
<evidence type="ECO:0000313" key="2">
    <source>
        <dbReference type="Proteomes" id="UP000077013"/>
    </source>
</evidence>
<dbReference type="STRING" id="1763537.ULVI_00135"/>
<dbReference type="InterPro" id="IPR021272">
    <property type="entry name" value="DUF2851"/>
</dbReference>
<keyword evidence="2" id="KW-1185">Reference proteome</keyword>
<sequence length="425" mass="49352">MKEDFLHYVWKFQKFDARALQTTSGTSLQIIQAGIHNFNSGPDFFNAQIRIGDQHWAGTVEIHVKASDWYVHNHEQDAQYDTVILHVVYEHDAEIIRNDGTFIPTLEIGSLISSEAKNYYSNLFLKPHTWINCEHDIQQVDGFILKNWQDRMFIERLEQKTERIKKEAERCSNHWEEVLFRLLCKNFGQKVNGEAFLSMAQATHFKTVQKCRGEVFVLEALLFGQAGLLHDLKEDGYYRSLQKEYRYLKQKFQLENNTVITPKFFRLRPSNFPTIRLSQLGVLYSKTKGLFSEILSATTRSEYYEIFAVSAGEYWDTHFNFGTVSSPRKKKLTENTVDLLLLNTVIPLKFYYYRTHGKDVSEEMMTLAAEIKPEVNAVLKKFGDLGVKANSAFESQSLLQLKKQYCDVNRCLECAVGNSLLKQKI</sequence>
<dbReference type="Pfam" id="PF11013">
    <property type="entry name" value="DUF2851"/>
    <property type="match status" value="1"/>
</dbReference>
<protein>
    <recommendedName>
        <fullName evidence="3">DUF2851 domain-containing protein</fullName>
    </recommendedName>
</protein>
<dbReference type="EMBL" id="LRXL01000001">
    <property type="protein sequence ID" value="OAB81785.1"/>
    <property type="molecule type" value="Genomic_DNA"/>
</dbReference>
<comment type="caution">
    <text evidence="1">The sequence shown here is derived from an EMBL/GenBank/DDBJ whole genome shotgun (WGS) entry which is preliminary data.</text>
</comment>
<name>A0A167KDR1_9FLAO</name>
<dbReference type="Proteomes" id="UP000077013">
    <property type="component" value="Unassembled WGS sequence"/>
</dbReference>
<accession>A0A167KDR1</accession>
<proteinExistence type="predicted"/>
<reference evidence="1 2" key="1">
    <citation type="submission" date="2016-02" db="EMBL/GenBank/DDBJ databases">
        <title>Ulvibacter sp. LPB0005, isolated from Thais luteostoma.</title>
        <authorList>
            <person name="Shin S.-K."/>
            <person name="Yi H."/>
        </authorList>
    </citation>
    <scope>NUCLEOTIDE SEQUENCE [LARGE SCALE GENOMIC DNA]</scope>
    <source>
        <strain evidence="1 2">LPB0005</strain>
    </source>
</reference>
<organism evidence="1 2">
    <name type="scientific">Cochleicola gelatinilyticus</name>
    <dbReference type="NCBI Taxonomy" id="1763537"/>
    <lineage>
        <taxon>Bacteria</taxon>
        <taxon>Pseudomonadati</taxon>
        <taxon>Bacteroidota</taxon>
        <taxon>Flavobacteriia</taxon>
        <taxon>Flavobacteriales</taxon>
        <taxon>Flavobacteriaceae</taxon>
        <taxon>Cochleicola</taxon>
    </lineage>
</organism>
<dbReference type="RefSeq" id="WP_068588078.1">
    <property type="nucleotide sequence ID" value="NZ_LRXL01000001.1"/>
</dbReference>
<dbReference type="OrthoDB" id="1005072at2"/>
<evidence type="ECO:0008006" key="3">
    <source>
        <dbReference type="Google" id="ProtNLM"/>
    </source>
</evidence>